<organism evidence="1">
    <name type="scientific">viral metagenome</name>
    <dbReference type="NCBI Taxonomy" id="1070528"/>
    <lineage>
        <taxon>unclassified sequences</taxon>
        <taxon>metagenomes</taxon>
        <taxon>organismal metagenomes</taxon>
    </lineage>
</organism>
<dbReference type="AlphaFoldDB" id="A0A6M3M4N9"/>
<dbReference type="SUPFAM" id="SSF46785">
    <property type="entry name" value="Winged helix' DNA-binding domain"/>
    <property type="match status" value="1"/>
</dbReference>
<gene>
    <name evidence="1" type="ORF">MM171B01463_0010</name>
</gene>
<name>A0A6M3M4N9_9ZZZZ</name>
<accession>A0A6M3M4N9</accession>
<dbReference type="EMBL" id="MT143758">
    <property type="protein sequence ID" value="QJB02104.1"/>
    <property type="molecule type" value="Genomic_DNA"/>
</dbReference>
<evidence type="ECO:0000313" key="1">
    <source>
        <dbReference type="EMBL" id="QJB02104.1"/>
    </source>
</evidence>
<protein>
    <submittedName>
        <fullName evidence="1">Uncharacterized protein</fullName>
    </submittedName>
</protein>
<reference evidence="1" key="1">
    <citation type="submission" date="2020-03" db="EMBL/GenBank/DDBJ databases">
        <title>The deep terrestrial virosphere.</title>
        <authorList>
            <person name="Holmfeldt K."/>
            <person name="Nilsson E."/>
            <person name="Simone D."/>
            <person name="Lopez-Fernandez M."/>
            <person name="Wu X."/>
            <person name="de Brujin I."/>
            <person name="Lundin D."/>
            <person name="Andersson A."/>
            <person name="Bertilsson S."/>
            <person name="Dopson M."/>
        </authorList>
    </citation>
    <scope>NUCLEOTIDE SEQUENCE</scope>
    <source>
        <strain evidence="1">MM171B01463</strain>
    </source>
</reference>
<proteinExistence type="predicted"/>
<dbReference type="InterPro" id="IPR036388">
    <property type="entry name" value="WH-like_DNA-bd_sf"/>
</dbReference>
<dbReference type="InterPro" id="IPR036390">
    <property type="entry name" value="WH_DNA-bd_sf"/>
</dbReference>
<sequence>MNTKAGDDLGNMRIKKPSKRILYSLGKRNYQKLADFGSGLDRGRKGEHAVRHILQRLIKKGLVAKNELGDYHLTIEGKKVVEKIVKEIDGYKSW</sequence>
<dbReference type="Gene3D" id="1.10.10.10">
    <property type="entry name" value="Winged helix-like DNA-binding domain superfamily/Winged helix DNA-binding domain"/>
    <property type="match status" value="1"/>
</dbReference>